<reference evidence="7 8" key="1">
    <citation type="submission" date="2014-06" db="EMBL/GenBank/DDBJ databases">
        <title>Evolutionary Origins and Diversification of the Mycorrhizal Mutualists.</title>
        <authorList>
            <consortium name="DOE Joint Genome Institute"/>
            <consortium name="Mycorrhizal Genomics Consortium"/>
            <person name="Kohler A."/>
            <person name="Kuo A."/>
            <person name="Nagy L.G."/>
            <person name="Floudas D."/>
            <person name="Copeland A."/>
            <person name="Barry K.W."/>
            <person name="Cichocki N."/>
            <person name="Veneault-Fourrey C."/>
            <person name="LaButti K."/>
            <person name="Lindquist E.A."/>
            <person name="Lipzen A."/>
            <person name="Lundell T."/>
            <person name="Morin E."/>
            <person name="Murat C."/>
            <person name="Riley R."/>
            <person name="Ohm R."/>
            <person name="Sun H."/>
            <person name="Tunlid A."/>
            <person name="Henrissat B."/>
            <person name="Grigoriev I.V."/>
            <person name="Hibbett D.S."/>
            <person name="Martin F."/>
        </authorList>
    </citation>
    <scope>NUCLEOTIDE SEQUENCE [LARGE SCALE GENOMIC DNA]</scope>
    <source>
        <strain evidence="7 8">SS14</strain>
    </source>
</reference>
<evidence type="ECO:0000313" key="7">
    <source>
        <dbReference type="EMBL" id="KIJ34952.1"/>
    </source>
</evidence>
<comment type="cofactor">
    <cofactor evidence="1 6">
        <name>Mg(2+)</name>
        <dbReference type="ChEBI" id="CHEBI:18420"/>
    </cofactor>
</comment>
<organism evidence="7 8">
    <name type="scientific">Sphaerobolus stellatus (strain SS14)</name>
    <dbReference type="NCBI Taxonomy" id="990650"/>
    <lineage>
        <taxon>Eukaryota</taxon>
        <taxon>Fungi</taxon>
        <taxon>Dikarya</taxon>
        <taxon>Basidiomycota</taxon>
        <taxon>Agaricomycotina</taxon>
        <taxon>Agaricomycetes</taxon>
        <taxon>Phallomycetidae</taxon>
        <taxon>Geastrales</taxon>
        <taxon>Sphaerobolaceae</taxon>
        <taxon>Sphaerobolus</taxon>
    </lineage>
</organism>
<dbReference type="OrthoDB" id="6486656at2759"/>
<proteinExistence type="inferred from homology"/>
<evidence type="ECO:0000256" key="2">
    <source>
        <dbReference type="ARBA" id="ARBA00006333"/>
    </source>
</evidence>
<gene>
    <name evidence="7" type="ORF">M422DRAFT_181402</name>
</gene>
<dbReference type="AlphaFoldDB" id="A0A0C9V049"/>
<dbReference type="PANTHER" id="PTHR35201">
    <property type="entry name" value="TERPENE SYNTHASE"/>
    <property type="match status" value="1"/>
</dbReference>
<dbReference type="EMBL" id="KN837194">
    <property type="protein sequence ID" value="KIJ34952.1"/>
    <property type="molecule type" value="Genomic_DNA"/>
</dbReference>
<dbReference type="GO" id="GO:0010333">
    <property type="term" value="F:terpene synthase activity"/>
    <property type="evidence" value="ECO:0007669"/>
    <property type="project" value="InterPro"/>
</dbReference>
<dbReference type="PANTHER" id="PTHR35201:SF4">
    <property type="entry name" value="BETA-PINACENE SYNTHASE-RELATED"/>
    <property type="match status" value="1"/>
</dbReference>
<dbReference type="InterPro" id="IPR034686">
    <property type="entry name" value="Terpene_cyclase-like_2"/>
</dbReference>
<keyword evidence="4 6" id="KW-0460">Magnesium</keyword>
<dbReference type="GO" id="GO:0008299">
    <property type="term" value="P:isoprenoid biosynthetic process"/>
    <property type="evidence" value="ECO:0007669"/>
    <property type="project" value="UniProtKB-ARBA"/>
</dbReference>
<keyword evidence="3 6" id="KW-0479">Metal-binding</keyword>
<evidence type="ECO:0000313" key="8">
    <source>
        <dbReference type="Proteomes" id="UP000054279"/>
    </source>
</evidence>
<dbReference type="GO" id="GO:0046872">
    <property type="term" value="F:metal ion binding"/>
    <property type="evidence" value="ECO:0007669"/>
    <property type="project" value="UniProtKB-KW"/>
</dbReference>
<dbReference type="Pfam" id="PF19086">
    <property type="entry name" value="Terpene_syn_C_2"/>
    <property type="match status" value="1"/>
</dbReference>
<evidence type="ECO:0000256" key="3">
    <source>
        <dbReference type="ARBA" id="ARBA00022723"/>
    </source>
</evidence>
<keyword evidence="5 6" id="KW-0456">Lyase</keyword>
<evidence type="ECO:0000256" key="5">
    <source>
        <dbReference type="ARBA" id="ARBA00023239"/>
    </source>
</evidence>
<comment type="similarity">
    <text evidence="2 6">Belongs to the terpene synthase family.</text>
</comment>
<keyword evidence="8" id="KW-1185">Reference proteome</keyword>
<evidence type="ECO:0000256" key="1">
    <source>
        <dbReference type="ARBA" id="ARBA00001946"/>
    </source>
</evidence>
<dbReference type="SFLD" id="SFLDG01020">
    <property type="entry name" value="Terpene_Cyclase_Like_2"/>
    <property type="match status" value="1"/>
</dbReference>
<dbReference type="Proteomes" id="UP000054279">
    <property type="component" value="Unassembled WGS sequence"/>
</dbReference>
<dbReference type="SUPFAM" id="SSF48576">
    <property type="entry name" value="Terpenoid synthases"/>
    <property type="match status" value="1"/>
</dbReference>
<sequence>MSSTIRLPDILANWPCQLSINPHHEKVSMESHKWMEDYKVLPEHAQARFNRCDFPLLVALAYPDVCEEQLRIISDFHMWFFLFDEITDVKSGKTTGELSENVINTMRDPSNPLPRSVENPTFLEMSQDLWLRVYSFSVPKSAQDLFVYTKEYIEDVVTEAEDRDKKYVRNVANYFDIRRGTAAPMVIYFLGLLHVELPDEVLNHPSVQKLTELAGDLIAIHNDIYSYNIERVHGTHGHNLVTVVMKEKTLRVQAAVDYCAAMFHQISAEFLDRLGNLPKFTPEEEKALKIHCACILNWPVALDEWSFLSQRYFESERFQIRRTRTLNLAVQKEGWEYDTISPRVEV</sequence>
<dbReference type="Gene3D" id="1.10.600.10">
    <property type="entry name" value="Farnesyl Diphosphate Synthase"/>
    <property type="match status" value="1"/>
</dbReference>
<accession>A0A0C9V049</accession>
<dbReference type="EC" id="4.2.3.-" evidence="6"/>
<name>A0A0C9V049_SPHS4</name>
<protein>
    <recommendedName>
        <fullName evidence="6">Terpene synthase</fullName>
        <ecNumber evidence="6">4.2.3.-</ecNumber>
    </recommendedName>
</protein>
<dbReference type="InterPro" id="IPR008949">
    <property type="entry name" value="Isoprenoid_synthase_dom_sf"/>
</dbReference>
<dbReference type="SFLD" id="SFLDS00005">
    <property type="entry name" value="Isoprenoid_Synthase_Type_I"/>
    <property type="match status" value="1"/>
</dbReference>
<dbReference type="HOGENOM" id="CLU_042538_5_0_1"/>
<evidence type="ECO:0000256" key="4">
    <source>
        <dbReference type="ARBA" id="ARBA00022842"/>
    </source>
</evidence>
<evidence type="ECO:0000256" key="6">
    <source>
        <dbReference type="RuleBase" id="RU366034"/>
    </source>
</evidence>